<protein>
    <submittedName>
        <fullName evidence="1">Uncharacterized protein</fullName>
    </submittedName>
</protein>
<comment type="caution">
    <text evidence="1">The sequence shown here is derived from an EMBL/GenBank/DDBJ whole genome shotgun (WGS) entry which is preliminary data.</text>
</comment>
<name>A0A834PAY1_VESPE</name>
<proteinExistence type="predicted"/>
<evidence type="ECO:0000313" key="1">
    <source>
        <dbReference type="EMBL" id="KAF7434746.1"/>
    </source>
</evidence>
<organism evidence="1 2">
    <name type="scientific">Vespula pensylvanica</name>
    <name type="common">Western yellow jacket</name>
    <name type="synonym">Wasp</name>
    <dbReference type="NCBI Taxonomy" id="30213"/>
    <lineage>
        <taxon>Eukaryota</taxon>
        <taxon>Metazoa</taxon>
        <taxon>Ecdysozoa</taxon>
        <taxon>Arthropoda</taxon>
        <taxon>Hexapoda</taxon>
        <taxon>Insecta</taxon>
        <taxon>Pterygota</taxon>
        <taxon>Neoptera</taxon>
        <taxon>Endopterygota</taxon>
        <taxon>Hymenoptera</taxon>
        <taxon>Apocrita</taxon>
        <taxon>Aculeata</taxon>
        <taxon>Vespoidea</taxon>
        <taxon>Vespidae</taxon>
        <taxon>Vespinae</taxon>
        <taxon>Vespula</taxon>
    </lineage>
</organism>
<keyword evidence="2" id="KW-1185">Reference proteome</keyword>
<gene>
    <name evidence="1" type="ORF">H0235_002937</name>
</gene>
<dbReference type="EMBL" id="JACSDY010000002">
    <property type="protein sequence ID" value="KAF7434746.1"/>
    <property type="molecule type" value="Genomic_DNA"/>
</dbReference>
<dbReference type="AlphaFoldDB" id="A0A834PAY1"/>
<accession>A0A834PAY1</accession>
<reference evidence="1" key="1">
    <citation type="journal article" date="2020" name="G3 (Bethesda)">
        <title>High-Quality Assemblies for Three Invasive Social Wasps from the &lt;i&gt;Vespula&lt;/i&gt; Genus.</title>
        <authorList>
            <person name="Harrop T.W.R."/>
            <person name="Guhlin J."/>
            <person name="McLaughlin G.M."/>
            <person name="Permina E."/>
            <person name="Stockwell P."/>
            <person name="Gilligan J."/>
            <person name="Le Lec M.F."/>
            <person name="Gruber M.A.M."/>
            <person name="Quinn O."/>
            <person name="Lovegrove M."/>
            <person name="Duncan E.J."/>
            <person name="Remnant E.J."/>
            <person name="Van Eeckhoven J."/>
            <person name="Graham B."/>
            <person name="Knapp R.A."/>
            <person name="Langford K.W."/>
            <person name="Kronenberg Z."/>
            <person name="Press M.O."/>
            <person name="Eacker S.M."/>
            <person name="Wilson-Rankin E.E."/>
            <person name="Purcell J."/>
            <person name="Lester P.J."/>
            <person name="Dearden P.K."/>
        </authorList>
    </citation>
    <scope>NUCLEOTIDE SEQUENCE</scope>
    <source>
        <strain evidence="1">Volc-1</strain>
    </source>
</reference>
<dbReference type="Proteomes" id="UP000600918">
    <property type="component" value="Unassembled WGS sequence"/>
</dbReference>
<evidence type="ECO:0000313" key="2">
    <source>
        <dbReference type="Proteomes" id="UP000600918"/>
    </source>
</evidence>
<sequence>MFGPLAFWLFVDLIDSGRQYAYSQKDKELKHREVLQNSSPSTSVHFQKNHNYNGNILFNRTVFKQGRGRDNTHYQSLTSGGVTQW</sequence>